<keyword evidence="3" id="KW-1185">Reference proteome</keyword>
<dbReference type="AlphaFoldDB" id="A0AAV0YNS4"/>
<proteinExistence type="predicted"/>
<dbReference type="PANTHER" id="PTHR48154:SF1">
    <property type="entry name" value="PROTEIN, PUTATIVE-RELATED"/>
    <property type="match status" value="1"/>
</dbReference>
<dbReference type="PANTHER" id="PTHR48154">
    <property type="entry name" value="PROTEIN, PUTATIVE-RELATED"/>
    <property type="match status" value="1"/>
</dbReference>
<dbReference type="Proteomes" id="UP001157006">
    <property type="component" value="Chromosome 1L"/>
</dbReference>
<dbReference type="InterPro" id="IPR056647">
    <property type="entry name" value="DUF7745"/>
</dbReference>
<dbReference type="Pfam" id="PF24924">
    <property type="entry name" value="DUF7745"/>
    <property type="match status" value="1"/>
</dbReference>
<organism evidence="2 3">
    <name type="scientific">Vicia faba</name>
    <name type="common">Broad bean</name>
    <name type="synonym">Faba vulgaris</name>
    <dbReference type="NCBI Taxonomy" id="3906"/>
    <lineage>
        <taxon>Eukaryota</taxon>
        <taxon>Viridiplantae</taxon>
        <taxon>Streptophyta</taxon>
        <taxon>Embryophyta</taxon>
        <taxon>Tracheophyta</taxon>
        <taxon>Spermatophyta</taxon>
        <taxon>Magnoliopsida</taxon>
        <taxon>eudicotyledons</taxon>
        <taxon>Gunneridae</taxon>
        <taxon>Pentapetalae</taxon>
        <taxon>rosids</taxon>
        <taxon>fabids</taxon>
        <taxon>Fabales</taxon>
        <taxon>Fabaceae</taxon>
        <taxon>Papilionoideae</taxon>
        <taxon>50 kb inversion clade</taxon>
        <taxon>NPAAA clade</taxon>
        <taxon>Hologalegina</taxon>
        <taxon>IRL clade</taxon>
        <taxon>Fabeae</taxon>
        <taxon>Vicia</taxon>
    </lineage>
</organism>
<protein>
    <recommendedName>
        <fullName evidence="1">DUF7745 domain-containing protein</fullName>
    </recommendedName>
</protein>
<accession>A0AAV0YNS4</accession>
<evidence type="ECO:0000313" key="3">
    <source>
        <dbReference type="Proteomes" id="UP001157006"/>
    </source>
</evidence>
<reference evidence="2 3" key="1">
    <citation type="submission" date="2023-01" db="EMBL/GenBank/DDBJ databases">
        <authorList>
            <person name="Kreplak J."/>
        </authorList>
    </citation>
    <scope>NUCLEOTIDE SEQUENCE [LARGE SCALE GENOMIC DNA]</scope>
</reference>
<dbReference type="EMBL" id="OX451736">
    <property type="protein sequence ID" value="CAI8587089.1"/>
    <property type="molecule type" value="Genomic_DNA"/>
</dbReference>
<evidence type="ECO:0000313" key="2">
    <source>
        <dbReference type="EMBL" id="CAI8587089.1"/>
    </source>
</evidence>
<feature type="domain" description="DUF7745" evidence="1">
    <location>
        <begin position="20"/>
        <end position="348"/>
    </location>
</feature>
<sequence length="349" mass="40039">MALMRRNTIRINFVQVPTLLKELVAKMPDTTSFIRRHGHLLGLVTSKLDEQMMSVLVQFFDPLYHCFTFPDYQLVPTLEEFSDLLGISILEKTLFTGWEKILRPEEIASALHMTKAEVMSNWETRSGAKGFLTKFLVGKANQFWESLDFQAFEDILALLIYGLVLFPNSDAFIDVNAVKIFMSGNPVPTILGDILHQLYARTARKRGTLMCCAPLLARWFISHLPKSVQKNKEGMGWAYRVMSLSHNDIIWTIKGMDEVAIIDRCGEYPNVPLIGTNEVITYNPCLALRQFGRARREGPHELLMPSIVFDFQGDSDEQRRRFIRAWDRVHRSDPHELGAKTSLPMEPYL</sequence>
<gene>
    <name evidence="2" type="ORF">VFH_I283520</name>
</gene>
<name>A0AAV0YNS4_VICFA</name>
<evidence type="ECO:0000259" key="1">
    <source>
        <dbReference type="Pfam" id="PF24924"/>
    </source>
</evidence>